<evidence type="ECO:0000313" key="2">
    <source>
        <dbReference type="Proteomes" id="UP000003344"/>
    </source>
</evidence>
<dbReference type="EMBL" id="ACDX02000002">
    <property type="protein sequence ID" value="EFC89422.1"/>
    <property type="molecule type" value="Genomic_DNA"/>
</dbReference>
<gene>
    <name evidence="1" type="ORF">NEIMUCOT_03838</name>
</gene>
<reference evidence="1 2" key="1">
    <citation type="submission" date="2009-10" db="EMBL/GenBank/DDBJ databases">
        <authorList>
            <person name="Weinstock G."/>
            <person name="Sodergren E."/>
            <person name="Clifton S."/>
            <person name="Fulton L."/>
            <person name="Fulton B."/>
            <person name="Courtney L."/>
            <person name="Fronick C."/>
            <person name="Harrison M."/>
            <person name="Strong C."/>
            <person name="Farmer C."/>
            <person name="Delahaunty K."/>
            <person name="Markovic C."/>
            <person name="Hall O."/>
            <person name="Minx P."/>
            <person name="Tomlinson C."/>
            <person name="Mitreva M."/>
            <person name="Nelson J."/>
            <person name="Hou S."/>
            <person name="Wollam A."/>
            <person name="Pepin K.H."/>
            <person name="Johnson M."/>
            <person name="Bhonagiri V."/>
            <person name="Nash W.E."/>
            <person name="Warren W."/>
            <person name="Chinwalla A."/>
            <person name="Mardis E.R."/>
            <person name="Wilson R.K."/>
        </authorList>
    </citation>
    <scope>NUCLEOTIDE SEQUENCE [LARGE SCALE GENOMIC DNA]</scope>
    <source>
        <strain evidence="2">ATCC 25996 / DSM 4631 / NCTC 10774 / M26</strain>
    </source>
</reference>
<name>D2ZTA3_NEIM2</name>
<accession>D2ZTA3</accession>
<proteinExistence type="predicted"/>
<sequence>MAHCFSLFFLQAKARTNTPEQCHEVEQKTSATHPDIERRNVAIRKPCLIVSENPAPNQSK</sequence>
<evidence type="ECO:0000313" key="1">
    <source>
        <dbReference type="EMBL" id="EFC89422.1"/>
    </source>
</evidence>
<organism evidence="1 2">
    <name type="scientific">Neisseria mucosa (strain ATCC 25996 / DSM 4631 / NCTC 10774 / M26)</name>
    <dbReference type="NCBI Taxonomy" id="546266"/>
    <lineage>
        <taxon>Bacteria</taxon>
        <taxon>Pseudomonadati</taxon>
        <taxon>Pseudomonadota</taxon>
        <taxon>Betaproteobacteria</taxon>
        <taxon>Neisseriales</taxon>
        <taxon>Neisseriaceae</taxon>
        <taxon>Neisseria</taxon>
    </lineage>
</organism>
<dbReference type="Proteomes" id="UP000003344">
    <property type="component" value="Unassembled WGS sequence"/>
</dbReference>
<protein>
    <submittedName>
        <fullName evidence="1">Uncharacterized protein</fullName>
    </submittedName>
</protein>
<dbReference type="AlphaFoldDB" id="D2ZTA3"/>
<comment type="caution">
    <text evidence="1">The sequence shown here is derived from an EMBL/GenBank/DDBJ whole genome shotgun (WGS) entry which is preliminary data.</text>
</comment>